<comment type="caution">
    <text evidence="4">The sequence shown here is derived from an EMBL/GenBank/DDBJ whole genome shotgun (WGS) entry which is preliminary data.</text>
</comment>
<evidence type="ECO:0000259" key="2">
    <source>
        <dbReference type="Pfam" id="PF07261"/>
    </source>
</evidence>
<evidence type="ECO:0000313" key="4">
    <source>
        <dbReference type="EMBL" id="MXQ50294.1"/>
    </source>
</evidence>
<dbReference type="InterPro" id="IPR006343">
    <property type="entry name" value="DnaB/C_C"/>
</dbReference>
<accession>A0A6N8TWK0</accession>
<organism evidence="4 5">
    <name type="scientific">Salinicoccus hispanicus</name>
    <dbReference type="NCBI Taxonomy" id="157225"/>
    <lineage>
        <taxon>Bacteria</taxon>
        <taxon>Bacillati</taxon>
        <taxon>Bacillota</taxon>
        <taxon>Bacilli</taxon>
        <taxon>Bacillales</taxon>
        <taxon>Staphylococcaceae</taxon>
        <taxon>Salinicoccus</taxon>
    </lineage>
</organism>
<dbReference type="InterPro" id="IPR034829">
    <property type="entry name" value="DnaD-like_sf"/>
</dbReference>
<evidence type="ECO:0000259" key="3">
    <source>
        <dbReference type="Pfam" id="PF21984"/>
    </source>
</evidence>
<evidence type="ECO:0000256" key="1">
    <source>
        <dbReference type="ARBA" id="ARBA00093462"/>
    </source>
</evidence>
<gene>
    <name evidence="4" type="ORF">GQ671_03110</name>
</gene>
<dbReference type="Pfam" id="PF21984">
    <property type="entry name" value="DnaD_N"/>
    <property type="match status" value="1"/>
</dbReference>
<dbReference type="PANTHER" id="PTHR37293">
    <property type="entry name" value="PHAGE REPLICATION PROTEIN-RELATED"/>
    <property type="match status" value="1"/>
</dbReference>
<feature type="domain" description="DnaD N-terminal" evidence="3">
    <location>
        <begin position="14"/>
        <end position="109"/>
    </location>
</feature>
<dbReference type="InterPro" id="IPR036388">
    <property type="entry name" value="WH-like_DNA-bd_sf"/>
</dbReference>
<protein>
    <submittedName>
        <fullName evidence="4">DnaD domain protein</fullName>
    </submittedName>
</protein>
<dbReference type="EMBL" id="WUUK01000001">
    <property type="protein sequence ID" value="MXQ50294.1"/>
    <property type="molecule type" value="Genomic_DNA"/>
</dbReference>
<dbReference type="InterPro" id="IPR053162">
    <property type="entry name" value="DnaD"/>
</dbReference>
<name>A0A6N8TWK0_9STAP</name>
<dbReference type="RefSeq" id="WP_160652547.1">
    <property type="nucleotide sequence ID" value="NZ_JBHRWU010000001.1"/>
</dbReference>
<keyword evidence="5" id="KW-1185">Reference proteome</keyword>
<dbReference type="Pfam" id="PF07261">
    <property type="entry name" value="DnaB_2"/>
    <property type="match status" value="1"/>
</dbReference>
<dbReference type="SUPFAM" id="SSF158499">
    <property type="entry name" value="DnaD domain-like"/>
    <property type="match status" value="1"/>
</dbReference>
<evidence type="ECO:0000313" key="5">
    <source>
        <dbReference type="Proteomes" id="UP000436284"/>
    </source>
</evidence>
<reference evidence="4 5" key="1">
    <citation type="submission" date="2019-12" db="EMBL/GenBank/DDBJ databases">
        <title>Salinicoccus cyprini sp. nov., isolated from gastro-intestinal tract of mirror carp, Cyprinus carpio var. specularis, collected from Gobind Sagar Reservoir, Himachal Pradesh, India.</title>
        <authorList>
            <person name="Talwar C."/>
            <person name="Singh A.K."/>
            <person name="Lal R."/>
            <person name="Negi R.K."/>
        </authorList>
    </citation>
    <scope>NUCLEOTIDE SEQUENCE [LARGE SCALE GENOMIC DNA]</scope>
    <source>
        <strain evidence="4 5">J-82</strain>
    </source>
</reference>
<dbReference type="NCBIfam" id="TIGR01446">
    <property type="entry name" value="DnaD_dom"/>
    <property type="match status" value="1"/>
</dbReference>
<dbReference type="Gene3D" id="1.10.10.630">
    <property type="entry name" value="DnaD domain-like"/>
    <property type="match status" value="1"/>
</dbReference>
<comment type="similarity">
    <text evidence="1">Belongs to the DnaB/DnaD family.</text>
</comment>
<feature type="domain" description="DnaB/C C-terminal" evidence="2">
    <location>
        <begin position="122"/>
        <end position="177"/>
    </location>
</feature>
<dbReference type="PANTHER" id="PTHR37293:SF5">
    <property type="entry name" value="DNA REPLICATION PROTEIN"/>
    <property type="match status" value="1"/>
</dbReference>
<dbReference type="Proteomes" id="UP000436284">
    <property type="component" value="Unassembled WGS sequence"/>
</dbReference>
<dbReference type="Gene3D" id="1.10.10.10">
    <property type="entry name" value="Winged helix-like DNA-binding domain superfamily/Winged helix DNA-binding domain"/>
    <property type="match status" value="1"/>
</dbReference>
<proteinExistence type="inferred from homology"/>
<dbReference type="OrthoDB" id="9770238at2"/>
<dbReference type="AlphaFoldDB" id="A0A6N8TWK0"/>
<dbReference type="InterPro" id="IPR053843">
    <property type="entry name" value="DnaD_N"/>
</dbReference>
<sequence length="206" mass="23868">MIDDYIRYVNVPVNKILLDHYATLDIDERAMVVIIRLMDIHQQSSQLPEFTSLSKGTTMSEGDISKVIQGLIQKGLLEVETIKETGKYIERFNLEPLYSKLVQLFESAEPAKPEPTEIRSLFEYVEGLYGRVISPNEFERINSWLEDSKYSPEAIRNAIDLAYQNQIKSLQYVERILGQTGRETAEVKEERMPVRSWLEGEDVYDQ</sequence>